<accession>A0ABQ5FW64</accession>
<evidence type="ECO:0000256" key="1">
    <source>
        <dbReference type="SAM" id="MobiDB-lite"/>
    </source>
</evidence>
<name>A0ABQ5FW64_9ASTR</name>
<protein>
    <submittedName>
        <fullName evidence="3">Uncharacterized protein</fullName>
    </submittedName>
</protein>
<feature type="signal peptide" evidence="2">
    <location>
        <begin position="1"/>
        <end position="26"/>
    </location>
</feature>
<organism evidence="3 4">
    <name type="scientific">Tanacetum coccineum</name>
    <dbReference type="NCBI Taxonomy" id="301880"/>
    <lineage>
        <taxon>Eukaryota</taxon>
        <taxon>Viridiplantae</taxon>
        <taxon>Streptophyta</taxon>
        <taxon>Embryophyta</taxon>
        <taxon>Tracheophyta</taxon>
        <taxon>Spermatophyta</taxon>
        <taxon>Magnoliopsida</taxon>
        <taxon>eudicotyledons</taxon>
        <taxon>Gunneridae</taxon>
        <taxon>Pentapetalae</taxon>
        <taxon>asterids</taxon>
        <taxon>campanulids</taxon>
        <taxon>Asterales</taxon>
        <taxon>Asteraceae</taxon>
        <taxon>Asteroideae</taxon>
        <taxon>Anthemideae</taxon>
        <taxon>Anthemidinae</taxon>
        <taxon>Tanacetum</taxon>
    </lineage>
</organism>
<reference evidence="3" key="2">
    <citation type="submission" date="2022-01" db="EMBL/GenBank/DDBJ databases">
        <authorList>
            <person name="Yamashiro T."/>
            <person name="Shiraishi A."/>
            <person name="Satake H."/>
            <person name="Nakayama K."/>
        </authorList>
    </citation>
    <scope>NUCLEOTIDE SEQUENCE</scope>
</reference>
<dbReference type="EMBL" id="BQNB010017807">
    <property type="protein sequence ID" value="GJT67424.1"/>
    <property type="molecule type" value="Genomic_DNA"/>
</dbReference>
<sequence>MNRLLTLTDWLVKCLAWMSLLELCEVFCLDRSSRNYVMAISIILISSDSFEESVWTSSGQVLSFDHIPPLPATSPFLSSTDDSSNSDTPDTPPSPTHMIPPVEVAPPSSRILPTSPSVRGRRVLIVSPGQTIPYGRSYRYHPNGPVHMMTARKRVGPLLTLCLAVRHSVDYSSSNHFTLDDSSRDSSSSSSSETTSDSSSDALSDSSSSHLSSDHSLSSLSSERPYRKSSRSPTTSVPVFSPIPGAMSYVQADLLPPRKRIMSSDFVADLEDCSDESSESPVPRETSLRVDVDVKGSDESHSEHDIDPEIQAQIDECIAYADTLRARGIDARVVVETVAREEVETVTRGTVVVSDDRVTHPVVPDDILEPT</sequence>
<proteinExistence type="predicted"/>
<evidence type="ECO:0000313" key="3">
    <source>
        <dbReference type="EMBL" id="GJT67424.1"/>
    </source>
</evidence>
<keyword evidence="2" id="KW-0732">Signal</keyword>
<dbReference type="Proteomes" id="UP001151760">
    <property type="component" value="Unassembled WGS sequence"/>
</dbReference>
<feature type="compositionally biased region" description="Low complexity" evidence="1">
    <location>
        <begin position="75"/>
        <end position="89"/>
    </location>
</feature>
<comment type="caution">
    <text evidence="3">The sequence shown here is derived from an EMBL/GenBank/DDBJ whole genome shotgun (WGS) entry which is preliminary data.</text>
</comment>
<feature type="region of interest" description="Disordered" evidence="1">
    <location>
        <begin position="174"/>
        <end position="242"/>
    </location>
</feature>
<evidence type="ECO:0000313" key="4">
    <source>
        <dbReference type="Proteomes" id="UP001151760"/>
    </source>
</evidence>
<reference evidence="3" key="1">
    <citation type="journal article" date="2022" name="Int. J. Mol. Sci.">
        <title>Draft Genome of Tanacetum Coccineum: Genomic Comparison of Closely Related Tanacetum-Family Plants.</title>
        <authorList>
            <person name="Yamashiro T."/>
            <person name="Shiraishi A."/>
            <person name="Nakayama K."/>
            <person name="Satake H."/>
        </authorList>
    </citation>
    <scope>NUCLEOTIDE SEQUENCE</scope>
</reference>
<evidence type="ECO:0000256" key="2">
    <source>
        <dbReference type="SAM" id="SignalP"/>
    </source>
</evidence>
<gene>
    <name evidence="3" type="ORF">Tco_1018904</name>
</gene>
<feature type="chain" id="PRO_5046731688" evidence="2">
    <location>
        <begin position="27"/>
        <end position="371"/>
    </location>
</feature>
<keyword evidence="4" id="KW-1185">Reference proteome</keyword>
<feature type="region of interest" description="Disordered" evidence="1">
    <location>
        <begin position="75"/>
        <end position="115"/>
    </location>
</feature>
<feature type="compositionally biased region" description="Low complexity" evidence="1">
    <location>
        <begin position="185"/>
        <end position="223"/>
    </location>
</feature>